<organism evidence="4 5">
    <name type="scientific">Pokkaliibacter plantistimulans</name>
    <dbReference type="NCBI Taxonomy" id="1635171"/>
    <lineage>
        <taxon>Bacteria</taxon>
        <taxon>Pseudomonadati</taxon>
        <taxon>Pseudomonadota</taxon>
        <taxon>Gammaproteobacteria</taxon>
        <taxon>Oceanospirillales</taxon>
        <taxon>Balneatrichaceae</taxon>
        <taxon>Pokkaliibacter</taxon>
    </lineage>
</organism>
<dbReference type="CDD" id="cd07572">
    <property type="entry name" value="nit"/>
    <property type="match status" value="1"/>
</dbReference>
<keyword evidence="5" id="KW-1185">Reference proteome</keyword>
<accession>A0ABX5M1W0</accession>
<protein>
    <recommendedName>
        <fullName evidence="3">CN hydrolase domain-containing protein</fullName>
    </recommendedName>
</protein>
<evidence type="ECO:0000259" key="3">
    <source>
        <dbReference type="PROSITE" id="PS50263"/>
    </source>
</evidence>
<evidence type="ECO:0000256" key="1">
    <source>
        <dbReference type="ARBA" id="ARBA00010613"/>
    </source>
</evidence>
<dbReference type="PANTHER" id="PTHR23088">
    <property type="entry name" value="NITRILASE-RELATED"/>
    <property type="match status" value="1"/>
</dbReference>
<gene>
    <name evidence="4" type="ORF">WH50_08195</name>
</gene>
<proteinExistence type="inferred from homology"/>
<keyword evidence="2" id="KW-0378">Hydrolase</keyword>
<dbReference type="InterPro" id="IPR045254">
    <property type="entry name" value="Nit1/2_C-N_Hydrolase"/>
</dbReference>
<dbReference type="PROSITE" id="PS01227">
    <property type="entry name" value="UPF0012"/>
    <property type="match status" value="1"/>
</dbReference>
<dbReference type="EMBL" id="LAPT01000034">
    <property type="protein sequence ID" value="PXF31718.1"/>
    <property type="molecule type" value="Genomic_DNA"/>
</dbReference>
<dbReference type="InterPro" id="IPR001110">
    <property type="entry name" value="UPF0012_CS"/>
</dbReference>
<dbReference type="Gene3D" id="3.60.110.10">
    <property type="entry name" value="Carbon-nitrogen hydrolase"/>
    <property type="match status" value="1"/>
</dbReference>
<dbReference type="Proteomes" id="UP000248090">
    <property type="component" value="Unassembled WGS sequence"/>
</dbReference>
<dbReference type="Pfam" id="PF00795">
    <property type="entry name" value="CN_hydrolase"/>
    <property type="match status" value="1"/>
</dbReference>
<reference evidence="4 5" key="1">
    <citation type="submission" date="2015-03" db="EMBL/GenBank/DDBJ databases">
        <authorList>
            <person name="Krishnan R."/>
            <person name="Midha S."/>
            <person name="Patil P.B."/>
            <person name="Rameshkumar N."/>
        </authorList>
    </citation>
    <scope>NUCLEOTIDE SEQUENCE [LARGE SCALE GENOMIC DNA]</scope>
    <source>
        <strain evidence="4 5">L1E11</strain>
    </source>
</reference>
<comment type="caution">
    <text evidence="4">The sequence shown here is derived from an EMBL/GenBank/DDBJ whole genome shotgun (WGS) entry which is preliminary data.</text>
</comment>
<name>A0ABX5M1W0_9GAMM</name>
<evidence type="ECO:0000313" key="4">
    <source>
        <dbReference type="EMBL" id="PXF31718.1"/>
    </source>
</evidence>
<sequence length="295" mass="32675">MFLQPVVSIKVGRIMGEIALLQMVSIPDLDANLQQAQFLIEVAVKQGARFILLPENFASFATGRMQEVAAQEIDQSGRLRSFVAEQARRHGVWLLAGTIPTRRRADGSLLHARARSASWLLDDAGNEVARYDKIHLFDVEVADQQQSYRESSEVEPGDTPVVADTPWGRLGMAVCYDLRFPELFRRYQQAGAELLSLPSAFTRTTGDAHWEVLVRARAIETQCYMLAPNMGGQHTPKRATNGDSMIVSPWGEVLNRLKQGAGVVSADCDLQLLRDIRARMPVLQHVKLAPPSSAS</sequence>
<evidence type="ECO:0000313" key="5">
    <source>
        <dbReference type="Proteomes" id="UP000248090"/>
    </source>
</evidence>
<evidence type="ECO:0000256" key="2">
    <source>
        <dbReference type="ARBA" id="ARBA00022801"/>
    </source>
</evidence>
<comment type="similarity">
    <text evidence="1">Belongs to the carbon-nitrogen hydrolase superfamily. NIT1/NIT2 family.</text>
</comment>
<dbReference type="PROSITE" id="PS50263">
    <property type="entry name" value="CN_HYDROLASE"/>
    <property type="match status" value="1"/>
</dbReference>
<dbReference type="SUPFAM" id="SSF56317">
    <property type="entry name" value="Carbon-nitrogen hydrolase"/>
    <property type="match status" value="1"/>
</dbReference>
<dbReference type="InterPro" id="IPR036526">
    <property type="entry name" value="C-N_Hydrolase_sf"/>
</dbReference>
<feature type="domain" description="CN hydrolase" evidence="3">
    <location>
        <begin position="14"/>
        <end position="270"/>
    </location>
</feature>
<dbReference type="InterPro" id="IPR003010">
    <property type="entry name" value="C-N_Hydrolase"/>
</dbReference>
<dbReference type="PANTHER" id="PTHR23088:SF27">
    <property type="entry name" value="DEAMINATED GLUTATHIONE AMIDASE"/>
    <property type="match status" value="1"/>
</dbReference>